<dbReference type="Pfam" id="PF07177">
    <property type="entry name" value="Neuralized"/>
    <property type="match status" value="1"/>
</dbReference>
<dbReference type="InterPro" id="IPR043136">
    <property type="entry name" value="B30.2/SPRY_sf"/>
</dbReference>
<dbReference type="InterPro" id="IPR006573">
    <property type="entry name" value="NHR_dom"/>
</dbReference>
<accession>A0A7R9I4S1</accession>
<dbReference type="GO" id="GO:0061630">
    <property type="term" value="F:ubiquitin protein ligase activity"/>
    <property type="evidence" value="ECO:0007669"/>
    <property type="project" value="TreeGrafter"/>
</dbReference>
<evidence type="ECO:0008006" key="5">
    <source>
        <dbReference type="Google" id="ProtNLM"/>
    </source>
</evidence>
<dbReference type="SMART" id="SM00588">
    <property type="entry name" value="NEUZ"/>
    <property type="match status" value="1"/>
</dbReference>
<dbReference type="CDD" id="cd12887">
    <property type="entry name" value="SPRY_NHR_like"/>
    <property type="match status" value="1"/>
</dbReference>
<evidence type="ECO:0000313" key="4">
    <source>
        <dbReference type="EMBL" id="CAD7447428.1"/>
    </source>
</evidence>
<dbReference type="InterPro" id="IPR037962">
    <property type="entry name" value="Neuralized"/>
</dbReference>
<keyword evidence="1" id="KW-0812">Transmembrane</keyword>
<dbReference type="Gene3D" id="2.60.120.920">
    <property type="match status" value="1"/>
</dbReference>
<dbReference type="PANTHER" id="PTHR12429">
    <property type="entry name" value="NEURALIZED"/>
    <property type="match status" value="1"/>
</dbReference>
<gene>
    <name evidence="4" type="ORF">TBIB3V08_LOCUS9743</name>
</gene>
<organism evidence="4">
    <name type="scientific">Timema bartmani</name>
    <dbReference type="NCBI Taxonomy" id="61472"/>
    <lineage>
        <taxon>Eukaryota</taxon>
        <taxon>Metazoa</taxon>
        <taxon>Ecdysozoa</taxon>
        <taxon>Arthropoda</taxon>
        <taxon>Hexapoda</taxon>
        <taxon>Insecta</taxon>
        <taxon>Pterygota</taxon>
        <taxon>Neoptera</taxon>
        <taxon>Polyneoptera</taxon>
        <taxon>Phasmatodea</taxon>
        <taxon>Timematodea</taxon>
        <taxon>Timematoidea</taxon>
        <taxon>Timematidae</taxon>
        <taxon>Timema</taxon>
    </lineage>
</organism>
<dbReference type="PANTHER" id="PTHR12429:SF8">
    <property type="entry name" value="NEURALIZED-LIKE PROTEIN 2"/>
    <property type="match status" value="1"/>
</dbReference>
<evidence type="ECO:0000259" key="3">
    <source>
        <dbReference type="PROSITE" id="PS51065"/>
    </source>
</evidence>
<feature type="domain" description="NHR" evidence="3">
    <location>
        <begin position="102"/>
        <end position="321"/>
    </location>
</feature>
<feature type="domain" description="SOCS box" evidence="2">
    <location>
        <begin position="323"/>
        <end position="355"/>
    </location>
</feature>
<dbReference type="AlphaFoldDB" id="A0A7R9I4S1"/>
<name>A0A7R9I4S1_9NEOP</name>
<keyword evidence="1" id="KW-1133">Transmembrane helix</keyword>
<dbReference type="FunFam" id="2.60.120.920:FF:000074">
    <property type="entry name" value="Neuralized protein 2"/>
    <property type="match status" value="1"/>
</dbReference>
<dbReference type="EMBL" id="OD568883">
    <property type="protein sequence ID" value="CAD7447428.1"/>
    <property type="molecule type" value="Genomic_DNA"/>
</dbReference>
<dbReference type="PROSITE" id="PS51065">
    <property type="entry name" value="NHR"/>
    <property type="match status" value="1"/>
</dbReference>
<dbReference type="SUPFAM" id="SSF158235">
    <property type="entry name" value="SOCS box-like"/>
    <property type="match status" value="1"/>
</dbReference>
<evidence type="ECO:0000256" key="1">
    <source>
        <dbReference type="SAM" id="Phobius"/>
    </source>
</evidence>
<dbReference type="Pfam" id="PF07525">
    <property type="entry name" value="SOCS_box"/>
    <property type="match status" value="1"/>
</dbReference>
<feature type="transmembrane region" description="Helical" evidence="1">
    <location>
        <begin position="41"/>
        <end position="61"/>
    </location>
</feature>
<feature type="transmembrane region" description="Helical" evidence="1">
    <location>
        <begin position="73"/>
        <end position="91"/>
    </location>
</feature>
<dbReference type="InterPro" id="IPR001496">
    <property type="entry name" value="SOCS_box"/>
</dbReference>
<protein>
    <recommendedName>
        <fullName evidence="5">Neuralized-like protein 2</fullName>
    </recommendedName>
</protein>
<keyword evidence="1" id="KW-0472">Membrane</keyword>
<dbReference type="GO" id="GO:0035556">
    <property type="term" value="P:intracellular signal transduction"/>
    <property type="evidence" value="ECO:0007669"/>
    <property type="project" value="InterPro"/>
</dbReference>
<evidence type="ECO:0000259" key="2">
    <source>
        <dbReference type="PROSITE" id="PS50225"/>
    </source>
</evidence>
<dbReference type="PROSITE" id="PS50225">
    <property type="entry name" value="SOCS"/>
    <property type="match status" value="1"/>
</dbReference>
<dbReference type="InterPro" id="IPR036036">
    <property type="entry name" value="SOCS_box-like_dom_sf"/>
</dbReference>
<sequence length="372" mass="41185">MAPPTSCVYKGVQAYNPPMACVPHSRPGISPSKRHPITTELYNLFLLFILNNVGVWVTGLLRVTPTSSPLHPTAANVWPVTFAWLIVRALFKMGEKSLRKTVSRFHPYHGANIALFDDNTVALRKASFANALTFSEKPLLPGEIFLLEIEQNERGWSGHMRLGLTQINPQTAPDLDGGLPQYALPDLANMGTSWIFAVTKSHNNIYDYPLQGSSRPEVVDDRLLGDRHNIRTARGYIPRSILRPSLANTVDEILPTDVGSRVGVVYVPSRGRCVDNLAEMHFIINGVDQGPCTKDIPYKDGPLHAVVDIYGTTKQVRIIQLYEVSTLQSACRDAILQHIKETAVGSLPLPKMLKKRSLLSISTPDTVLVHKD</sequence>
<proteinExistence type="predicted"/>
<reference evidence="4" key="1">
    <citation type="submission" date="2020-11" db="EMBL/GenBank/DDBJ databases">
        <authorList>
            <person name="Tran Van P."/>
        </authorList>
    </citation>
    <scope>NUCLEOTIDE SEQUENCE</scope>
</reference>